<keyword evidence="11" id="KW-0520">NAD</keyword>
<dbReference type="GO" id="GO:0031966">
    <property type="term" value="C:mitochondrial membrane"/>
    <property type="evidence" value="ECO:0007669"/>
    <property type="project" value="UniProtKB-SubCell"/>
</dbReference>
<evidence type="ECO:0000256" key="16">
    <source>
        <dbReference type="SAM" id="Phobius"/>
    </source>
</evidence>
<evidence type="ECO:0000256" key="5">
    <source>
        <dbReference type="ARBA" id="ARBA00022448"/>
    </source>
</evidence>
<dbReference type="CTD" id="4541"/>
<evidence type="ECO:0000256" key="8">
    <source>
        <dbReference type="ARBA" id="ARBA00022967"/>
    </source>
</evidence>
<keyword evidence="9" id="KW-0249">Electron transport</keyword>
<dbReference type="PANTHER" id="PTHR11435">
    <property type="entry name" value="NADH UBIQUINONE OXIDOREDUCTASE SUBUNIT ND6"/>
    <property type="match status" value="1"/>
</dbReference>
<geneLocation type="mitochondrion" evidence="17"/>
<comment type="similarity">
    <text evidence="2">Belongs to the complex I subunit 6 family.</text>
</comment>
<comment type="subcellular location">
    <subcellularLocation>
        <location evidence="1">Mitochondrion membrane</location>
        <topology evidence="1">Multi-pass membrane protein</topology>
    </subcellularLocation>
</comment>
<keyword evidence="6" id="KW-0679">Respiratory chain</keyword>
<evidence type="ECO:0000256" key="14">
    <source>
        <dbReference type="ARBA" id="ARBA00031019"/>
    </source>
</evidence>
<evidence type="ECO:0000256" key="6">
    <source>
        <dbReference type="ARBA" id="ARBA00022660"/>
    </source>
</evidence>
<dbReference type="EMBL" id="KU042042">
    <property type="protein sequence ID" value="ANK36786.1"/>
    <property type="molecule type" value="Genomic_DNA"/>
</dbReference>
<feature type="transmembrane region" description="Helical" evidence="16">
    <location>
        <begin position="134"/>
        <end position="154"/>
    </location>
</feature>
<evidence type="ECO:0000313" key="17">
    <source>
        <dbReference type="EMBL" id="ANK36786.1"/>
    </source>
</evidence>
<evidence type="ECO:0000256" key="2">
    <source>
        <dbReference type="ARBA" id="ARBA00005698"/>
    </source>
</evidence>
<feature type="transmembrane region" description="Helical" evidence="16">
    <location>
        <begin position="79"/>
        <end position="99"/>
    </location>
</feature>
<keyword evidence="8" id="KW-1278">Translocase</keyword>
<dbReference type="AlphaFoldDB" id="A0A1I9LKW0"/>
<feature type="transmembrane region" description="Helical" evidence="16">
    <location>
        <begin position="21"/>
        <end position="40"/>
    </location>
</feature>
<dbReference type="GeneID" id="30512092"/>
<gene>
    <name evidence="17" type="primary">ND6</name>
</gene>
<evidence type="ECO:0000256" key="10">
    <source>
        <dbReference type="ARBA" id="ARBA00022989"/>
    </source>
</evidence>
<feature type="transmembrane region" description="Helical" evidence="16">
    <location>
        <begin position="46"/>
        <end position="67"/>
    </location>
</feature>
<keyword evidence="13 16" id="KW-0472">Membrane</keyword>
<evidence type="ECO:0000256" key="11">
    <source>
        <dbReference type="ARBA" id="ARBA00023027"/>
    </source>
</evidence>
<keyword evidence="7 16" id="KW-0812">Transmembrane</keyword>
<keyword evidence="5" id="KW-0813">Transport</keyword>
<accession>A0A1I9LKW0</accession>
<evidence type="ECO:0000256" key="9">
    <source>
        <dbReference type="ARBA" id="ARBA00022982"/>
    </source>
</evidence>
<dbReference type="GO" id="GO:0008137">
    <property type="term" value="F:NADH dehydrogenase (ubiquinone) activity"/>
    <property type="evidence" value="ECO:0007669"/>
    <property type="project" value="UniProtKB-EC"/>
</dbReference>
<dbReference type="RefSeq" id="YP_009326950.1">
    <property type="nucleotide sequence ID" value="NC_032044.1"/>
</dbReference>
<evidence type="ECO:0000256" key="15">
    <source>
        <dbReference type="ARBA" id="ARBA00049551"/>
    </source>
</evidence>
<dbReference type="PANTHER" id="PTHR11435:SF1">
    <property type="entry name" value="NADH-UBIQUINONE OXIDOREDUCTASE CHAIN 6"/>
    <property type="match status" value="1"/>
</dbReference>
<evidence type="ECO:0000256" key="3">
    <source>
        <dbReference type="ARBA" id="ARBA00012944"/>
    </source>
</evidence>
<evidence type="ECO:0000256" key="1">
    <source>
        <dbReference type="ARBA" id="ARBA00004225"/>
    </source>
</evidence>
<keyword evidence="10 16" id="KW-1133">Transmembrane helix</keyword>
<sequence length="166" mass="18776">MIFTSTIMILSLLFTFLNHPLSMGLTLLIQTIVISIFVGFFTFSFWFSYILFLIFLGGLLVLFIYVASLASNEKFSFSLSTMLITTAFLMVVTALYASLDLILIPNLSNLATSSISPLISTQFFMSWIFNYPSLYFTIMIILYLLLTLIVVVKITNLVKSPLRLTN</sequence>
<name>A0A1I9LKW0_9EUCA</name>
<keyword evidence="12 17" id="KW-0496">Mitochondrion</keyword>
<evidence type="ECO:0000256" key="4">
    <source>
        <dbReference type="ARBA" id="ARBA00021095"/>
    </source>
</evidence>
<organism evidence="17">
    <name type="scientific">Somanniathelphusa boyangensis</name>
    <dbReference type="NCBI Taxonomy" id="1861842"/>
    <lineage>
        <taxon>Eukaryota</taxon>
        <taxon>Metazoa</taxon>
        <taxon>Ecdysozoa</taxon>
        <taxon>Arthropoda</taxon>
        <taxon>Crustacea</taxon>
        <taxon>Multicrustacea</taxon>
        <taxon>Malacostraca</taxon>
        <taxon>Eumalacostraca</taxon>
        <taxon>Eucarida</taxon>
        <taxon>Decapoda</taxon>
        <taxon>Pleocyemata</taxon>
        <taxon>Brachyura</taxon>
        <taxon>Eubrachyura</taxon>
        <taxon>Potamoidea</taxon>
        <taxon>Parathelphusidae</taxon>
        <taxon>Somanniathelphusa</taxon>
    </lineage>
</organism>
<dbReference type="InterPro" id="IPR050269">
    <property type="entry name" value="ComplexI_Subunit6"/>
</dbReference>
<dbReference type="EC" id="7.1.1.2" evidence="3"/>
<evidence type="ECO:0000256" key="12">
    <source>
        <dbReference type="ARBA" id="ARBA00023128"/>
    </source>
</evidence>
<reference evidence="17" key="1">
    <citation type="submission" date="2015-11" db="EMBL/GenBank/DDBJ databases">
        <title>The complete mitochondrial genome of Somanniathelphusa boyangensis (Crustacea:Decapoda).</title>
        <authorList>
            <person name="Wang Y."/>
        </authorList>
    </citation>
    <scope>NUCLEOTIDE SEQUENCE</scope>
</reference>
<comment type="catalytic activity">
    <reaction evidence="15">
        <text>a ubiquinone + NADH + 5 H(+)(in) = a ubiquinol + NAD(+) + 4 H(+)(out)</text>
        <dbReference type="Rhea" id="RHEA:29091"/>
        <dbReference type="Rhea" id="RHEA-COMP:9565"/>
        <dbReference type="Rhea" id="RHEA-COMP:9566"/>
        <dbReference type="ChEBI" id="CHEBI:15378"/>
        <dbReference type="ChEBI" id="CHEBI:16389"/>
        <dbReference type="ChEBI" id="CHEBI:17976"/>
        <dbReference type="ChEBI" id="CHEBI:57540"/>
        <dbReference type="ChEBI" id="CHEBI:57945"/>
        <dbReference type="EC" id="7.1.1.2"/>
    </reaction>
</comment>
<evidence type="ECO:0000256" key="13">
    <source>
        <dbReference type="ARBA" id="ARBA00023136"/>
    </source>
</evidence>
<protein>
    <recommendedName>
        <fullName evidence="4">NADH-ubiquinone oxidoreductase chain 6</fullName>
        <ecNumber evidence="3">7.1.1.2</ecNumber>
    </recommendedName>
    <alternativeName>
        <fullName evidence="14">NADH dehydrogenase subunit 6</fullName>
    </alternativeName>
</protein>
<evidence type="ECO:0000256" key="7">
    <source>
        <dbReference type="ARBA" id="ARBA00022692"/>
    </source>
</evidence>
<proteinExistence type="inferred from homology"/>